<dbReference type="GO" id="GO:0015473">
    <property type="term" value="F:fimbrial usher porin activity"/>
    <property type="evidence" value="ECO:0007669"/>
    <property type="project" value="InterPro"/>
</dbReference>
<name>A0A756LAG7_SALER</name>
<proteinExistence type="inferred from homology"/>
<dbReference type="InterPro" id="IPR037224">
    <property type="entry name" value="PapC_N_sf"/>
</dbReference>
<keyword evidence="3 9" id="KW-0813">Transport</keyword>
<dbReference type="GO" id="GO:0009279">
    <property type="term" value="C:cell outer membrane"/>
    <property type="evidence" value="ECO:0007669"/>
    <property type="project" value="UniProtKB-SubCell"/>
</dbReference>
<comment type="similarity">
    <text evidence="2 9">Belongs to the fimbrial export usher family.</text>
</comment>
<keyword evidence="5 9" id="KW-0812">Transmembrane</keyword>
<dbReference type="PANTHER" id="PTHR30451:SF9">
    <property type="entry name" value="F1 CAPSULE-ANCHORING PROTEIN"/>
    <property type="match status" value="1"/>
</dbReference>
<feature type="domain" description="PapC N-terminal" evidence="11">
    <location>
        <begin position="25"/>
        <end position="167"/>
    </location>
</feature>
<evidence type="ECO:0000256" key="10">
    <source>
        <dbReference type="SAM" id="SignalP"/>
    </source>
</evidence>
<dbReference type="PROSITE" id="PS01151">
    <property type="entry name" value="FIMBRIAL_USHER"/>
    <property type="match status" value="1"/>
</dbReference>
<evidence type="ECO:0000313" key="12">
    <source>
        <dbReference type="EMBL" id="HAG0018081.1"/>
    </source>
</evidence>
<feature type="signal peptide" evidence="10">
    <location>
        <begin position="1"/>
        <end position="21"/>
    </location>
</feature>
<accession>A0A756LAG7</accession>
<comment type="caution">
    <text evidence="12">The sequence shown here is derived from an EMBL/GenBank/DDBJ whole genome shotgun (WGS) entry which is preliminary data.</text>
</comment>
<dbReference type="InterPro" id="IPR025885">
    <property type="entry name" value="PapC_N"/>
</dbReference>
<dbReference type="InterPro" id="IPR018030">
    <property type="entry name" value="Fimbrial_membr_usher_CS"/>
</dbReference>
<evidence type="ECO:0000256" key="3">
    <source>
        <dbReference type="ARBA" id="ARBA00022448"/>
    </source>
</evidence>
<sequence>MKYSVLALLVSAALLPLSASARHYTFNSALIDGGKGDVDVSLFNEGLQLPGTYNVTVTVNGNTVDSDVAVPFRLSGEGEQRALNPCLTGEQLTRYGVDISGYPALSAEAQCADPDIIPQATVHFDFNRQLLSLVFPPQAMLPVLKGIAPQAQWDDGIPALMLGWDASTQHSEYHGPWTYRSDSGYVRLQPGLNLGPWRLRNASTWQKNSSRPGKWQSAYTYAERGINSLKSRLTLGESYTTGNVSDSVPFRGVMLASDENMVPSDQRDFAPVVRGIARTQARVEVKQNGYTMTSTTVPAGPFEINDLPSVGSNGDLQVTVLESDGSRQEFTVPYNTPAVALRRGYLKYSVAGGQYRSSLDNVEAAPVMS</sequence>
<evidence type="ECO:0000256" key="5">
    <source>
        <dbReference type="ARBA" id="ARBA00022692"/>
    </source>
</evidence>
<dbReference type="Gene3D" id="2.60.40.3110">
    <property type="match status" value="1"/>
</dbReference>
<dbReference type="Gene3D" id="3.10.20.410">
    <property type="match status" value="1"/>
</dbReference>
<dbReference type="FunFam" id="2.60.40.3110:FF:000001">
    <property type="entry name" value="Putative fimbrial outer membrane usher"/>
    <property type="match status" value="1"/>
</dbReference>
<reference evidence="12" key="2">
    <citation type="submission" date="2020-02" db="EMBL/GenBank/DDBJ databases">
        <authorList>
            <consortium name="NCBI Pathogen Detection Project"/>
        </authorList>
    </citation>
    <scope>NUCLEOTIDE SEQUENCE</scope>
    <source>
        <strain evidence="12">MA.CK_00/00002125</strain>
    </source>
</reference>
<keyword evidence="6 10" id="KW-0732">Signal</keyword>
<comment type="subcellular location">
    <subcellularLocation>
        <location evidence="1 9">Cell outer membrane</location>
        <topology evidence="1 9">Multi-pass membrane protein</topology>
    </subcellularLocation>
</comment>
<reference evidence="12" key="1">
    <citation type="journal article" date="2018" name="Genome Biol.">
        <title>SKESA: strategic k-mer extension for scrupulous assemblies.</title>
        <authorList>
            <person name="Souvorov A."/>
            <person name="Agarwala R."/>
            <person name="Lipman D.J."/>
        </authorList>
    </citation>
    <scope>NUCLEOTIDE SEQUENCE</scope>
    <source>
        <strain evidence="12">MA.CK_00/00002125</strain>
    </source>
</reference>
<evidence type="ECO:0000256" key="6">
    <source>
        <dbReference type="ARBA" id="ARBA00022729"/>
    </source>
</evidence>
<evidence type="ECO:0000256" key="9">
    <source>
        <dbReference type="RuleBase" id="RU003884"/>
    </source>
</evidence>
<dbReference type="Pfam" id="PF00577">
    <property type="entry name" value="Usher"/>
    <property type="match status" value="1"/>
</dbReference>
<dbReference type="FunFam" id="3.10.20.410:FF:000001">
    <property type="entry name" value="Fimbrial outer membrane usher protein"/>
    <property type="match status" value="1"/>
</dbReference>
<dbReference type="Pfam" id="PF13954">
    <property type="entry name" value="PapC_N"/>
    <property type="match status" value="1"/>
</dbReference>
<evidence type="ECO:0000256" key="8">
    <source>
        <dbReference type="ARBA" id="ARBA00023237"/>
    </source>
</evidence>
<evidence type="ECO:0000256" key="7">
    <source>
        <dbReference type="ARBA" id="ARBA00023136"/>
    </source>
</evidence>
<dbReference type="InterPro" id="IPR000015">
    <property type="entry name" value="Fimb_usher"/>
</dbReference>
<keyword evidence="7 9" id="KW-0472">Membrane</keyword>
<feature type="chain" id="PRO_5027557057" evidence="10">
    <location>
        <begin position="22"/>
        <end position="369"/>
    </location>
</feature>
<evidence type="ECO:0000256" key="1">
    <source>
        <dbReference type="ARBA" id="ARBA00004571"/>
    </source>
</evidence>
<dbReference type="GO" id="GO:0009297">
    <property type="term" value="P:pilus assembly"/>
    <property type="evidence" value="ECO:0007669"/>
    <property type="project" value="InterPro"/>
</dbReference>
<dbReference type="PANTHER" id="PTHR30451">
    <property type="entry name" value="OUTER MEMBRANE USHER PROTEIN"/>
    <property type="match status" value="1"/>
</dbReference>
<dbReference type="SUPFAM" id="SSF141729">
    <property type="entry name" value="FimD N-terminal domain-like"/>
    <property type="match status" value="1"/>
</dbReference>
<keyword evidence="4 9" id="KW-1029">Fimbrium biogenesis</keyword>
<dbReference type="EMBL" id="DAAWYJ010000079">
    <property type="protein sequence ID" value="HAG0018081.1"/>
    <property type="molecule type" value="Genomic_DNA"/>
</dbReference>
<feature type="non-terminal residue" evidence="12">
    <location>
        <position position="369"/>
    </location>
</feature>
<evidence type="ECO:0000256" key="2">
    <source>
        <dbReference type="ARBA" id="ARBA00008064"/>
    </source>
</evidence>
<gene>
    <name evidence="12" type="ORF">G8O67_005516</name>
</gene>
<organism evidence="12">
    <name type="scientific">Salmonella enterica</name>
    <name type="common">Salmonella choleraesuis</name>
    <dbReference type="NCBI Taxonomy" id="28901"/>
    <lineage>
        <taxon>Bacteria</taxon>
        <taxon>Pseudomonadati</taxon>
        <taxon>Pseudomonadota</taxon>
        <taxon>Gammaproteobacteria</taxon>
        <taxon>Enterobacterales</taxon>
        <taxon>Enterobacteriaceae</taxon>
        <taxon>Salmonella</taxon>
    </lineage>
</organism>
<keyword evidence="8 9" id="KW-0998">Cell outer membrane</keyword>
<evidence type="ECO:0000259" key="11">
    <source>
        <dbReference type="Pfam" id="PF13954"/>
    </source>
</evidence>
<evidence type="ECO:0000256" key="4">
    <source>
        <dbReference type="ARBA" id="ARBA00022558"/>
    </source>
</evidence>
<dbReference type="AlphaFoldDB" id="A0A756LAG7"/>
<protein>
    <submittedName>
        <fullName evidence="12">Fimbria/pilus outer membrane usher protein</fullName>
    </submittedName>
</protein>